<evidence type="ECO:0000313" key="2">
    <source>
        <dbReference type="Proteomes" id="UP000032722"/>
    </source>
</evidence>
<dbReference type="HOGENOM" id="CLU_575957_0_0_14"/>
<dbReference type="Proteomes" id="UP000032722">
    <property type="component" value="Chromosome"/>
</dbReference>
<name>A0A0D5ZJX3_9BACT</name>
<dbReference type="AlphaFoldDB" id="A0A0D5ZJX3"/>
<dbReference type="KEGG" id="mgb:VO56_02405"/>
<dbReference type="EMBL" id="CP011021">
    <property type="protein sequence ID" value="AKA50081.1"/>
    <property type="molecule type" value="Genomic_DNA"/>
</dbReference>
<protein>
    <recommendedName>
        <fullName evidence="3">DUF2779 domain-containing protein</fullName>
    </recommendedName>
</protein>
<dbReference type="PATRIC" id="fig|29556.3.peg.473"/>
<accession>A0A0D5ZJX3</accession>
<evidence type="ECO:0000313" key="1">
    <source>
        <dbReference type="EMBL" id="AKA50081.1"/>
    </source>
</evidence>
<proteinExistence type="predicted"/>
<gene>
    <name evidence="1" type="ORF">VO56_02405</name>
</gene>
<reference evidence="1 2" key="1">
    <citation type="journal article" date="2015" name="Genome Announc.">
        <title>Complete Genome Sequence of Mycoplasma meleagridis, a Possible Emerging Pathogen in Chickens.</title>
        <authorList>
            <person name="Abolnik C."/>
        </authorList>
    </citation>
    <scope>NUCLEOTIDE SEQUENCE [LARGE SCALE GENOMIC DNA]</scope>
    <source>
        <strain evidence="1 2">B2096 8B</strain>
    </source>
</reference>
<sequence>MNKKIIYIDFEAITENYLSPLGIKKIHDLPFMYTIGHYNKNNKFITKTSFFKFNKLVKKVNEQNKANWPYIKEHIVNSINTLIHENWTAQELEKQIDFAGWNPGLEKKILTEYCKFDNSVFNVINHKTPIALDKVIPKNLFLKKQNTDYFSYTKPFLSQMGIHKLQIDKSGNIAAFLGSVLLGSTIRSSYIFKKLRKTGDNLEFQKVRQELIKYNLDDVLKLDFYEQNKQKLTKLIDEQDELVSPITLQRKKFNKVILDITKQSRLENFKKFHKAYLDKFLNLEPSNLVKKIQSVFDTFKLNTEFLLSFQQNYLGSNLEIISQGLVTFLEKIKNIGDDVLLEQITESQLQPIEVVILKNVIALEIKNTNPNFFKITDILNKRVKAFNQFEIYLKNNFKLNTVLEVKNMMLTIGSVLEFIQENDYQNDFASLKNDFIEFTKNKRDENKLKIELLNKEEEKVVFNLFKKYLNISID</sequence>
<organism evidence="2">
    <name type="scientific">Mycoplasmopsis gallinacea</name>
    <dbReference type="NCBI Taxonomy" id="29556"/>
    <lineage>
        <taxon>Bacteria</taxon>
        <taxon>Bacillati</taxon>
        <taxon>Mycoplasmatota</taxon>
        <taxon>Mycoplasmoidales</taxon>
        <taxon>Metamycoplasmataceae</taxon>
        <taxon>Mycoplasmopsis</taxon>
    </lineage>
</organism>
<evidence type="ECO:0008006" key="3">
    <source>
        <dbReference type="Google" id="ProtNLM"/>
    </source>
</evidence>